<evidence type="ECO:0000313" key="1">
    <source>
        <dbReference type="EMBL" id="MCX8525673.1"/>
    </source>
</evidence>
<sequence length="260" mass="30404">MQSKFVTGKIMIFTSFIICSFLYSQEKVIISNAKKYDDFIELSLEIENKPTDKFHLIKIDTIATKTNKDEFLKDNGDLEQIFRRANVLIRYQIPSKKFKTVDIEGKLKYFKPSEQNKSYLKLGKIKNLKKNTNLISPNTAKENALYFSIVDSDEIKKAFIKLKDNENFKKIDFNSYDLMYAFKSSKNQDFLPVVNDELDFGYNNLTLRNPETGISYIMIKLKKEMTDSERNEINIDLLIENKASVKEIPFDFKNVEVKDL</sequence>
<proteinExistence type="predicted"/>
<gene>
    <name evidence="1" type="ORF">OF897_17295</name>
</gene>
<comment type="caution">
    <text evidence="1">The sequence shown here is derived from an EMBL/GenBank/DDBJ whole genome shotgun (WGS) entry which is preliminary data.</text>
</comment>
<evidence type="ECO:0008006" key="3">
    <source>
        <dbReference type="Google" id="ProtNLM"/>
    </source>
</evidence>
<protein>
    <recommendedName>
        <fullName evidence="3">Outer membrane lipoprotein-sorting protein</fullName>
    </recommendedName>
</protein>
<dbReference type="RefSeq" id="WP_267266929.1">
    <property type="nucleotide sequence ID" value="NZ_JAOVZW010000021.1"/>
</dbReference>
<dbReference type="Proteomes" id="UP001073122">
    <property type="component" value="Unassembled WGS sequence"/>
</dbReference>
<evidence type="ECO:0000313" key="2">
    <source>
        <dbReference type="Proteomes" id="UP001073122"/>
    </source>
</evidence>
<organism evidence="1 2">
    <name type="scientific">Chryseobacterium formosus</name>
    <dbReference type="NCBI Taxonomy" id="1537363"/>
    <lineage>
        <taxon>Bacteria</taxon>
        <taxon>Pseudomonadati</taxon>
        <taxon>Bacteroidota</taxon>
        <taxon>Flavobacteriia</taxon>
        <taxon>Flavobacteriales</taxon>
        <taxon>Weeksellaceae</taxon>
        <taxon>Chryseobacterium group</taxon>
        <taxon>Chryseobacterium</taxon>
    </lineage>
</organism>
<reference evidence="1" key="1">
    <citation type="submission" date="2022-10" db="EMBL/GenBank/DDBJ databases">
        <title>Chryseobacterium sp. nov., a novel bacterial species.</title>
        <authorList>
            <person name="Cao Y."/>
        </authorList>
    </citation>
    <scope>NUCLEOTIDE SEQUENCE</scope>
    <source>
        <strain evidence="1">CCTCC AB2015118</strain>
    </source>
</reference>
<name>A0ABT3XVG1_9FLAO</name>
<keyword evidence="2" id="KW-1185">Reference proteome</keyword>
<accession>A0ABT3XVG1</accession>
<dbReference type="EMBL" id="JAOVZW010000021">
    <property type="protein sequence ID" value="MCX8525673.1"/>
    <property type="molecule type" value="Genomic_DNA"/>
</dbReference>